<comment type="cofactor">
    <cofactor evidence="8">
        <name>Zn(2+)</name>
        <dbReference type="ChEBI" id="CHEBI:29105"/>
    </cofactor>
    <text evidence="8">Binds 1 zinc ion per subunit.</text>
</comment>
<dbReference type="RefSeq" id="WP_390227518.1">
    <property type="nucleotide sequence ID" value="NZ_JBHSCN010000003.1"/>
</dbReference>
<dbReference type="Proteomes" id="UP001595900">
    <property type="component" value="Unassembled WGS sequence"/>
</dbReference>
<dbReference type="InterPro" id="IPR007115">
    <property type="entry name" value="6-PTP_synth/QueD"/>
</dbReference>
<keyword evidence="10" id="KW-1185">Reference proteome</keyword>
<evidence type="ECO:0000256" key="7">
    <source>
        <dbReference type="ARBA" id="ARBA00048807"/>
    </source>
</evidence>
<keyword evidence="4 8" id="KW-0479">Metal-binding</keyword>
<dbReference type="EC" id="4.-.-.-" evidence="8"/>
<evidence type="ECO:0000313" key="10">
    <source>
        <dbReference type="Proteomes" id="UP001595900"/>
    </source>
</evidence>
<comment type="similarity">
    <text evidence="2 8">Belongs to the PTPS family. QueD subfamily.</text>
</comment>
<sequence length="125" mass="14022">MSEDDDLLVTVSQEFEFHAAHLLPWHPGKCANLHGHSYRVQVDVEGALDERGIVVDFDELAAMVWGEVIEPLDHTLLNDHLDNPTAERLAIYILRKAEASGINLSAVRVWETAKSLAAVRRRAQE</sequence>
<evidence type="ECO:0000256" key="3">
    <source>
        <dbReference type="ARBA" id="ARBA00018141"/>
    </source>
</evidence>
<dbReference type="PIRSF" id="PIRSF006113">
    <property type="entry name" value="PTP_synth"/>
    <property type="match status" value="1"/>
</dbReference>
<comment type="catalytic activity">
    <reaction evidence="7 8">
        <text>7,8-dihydroneopterin 3'-triphosphate + H2O = 6-carboxy-5,6,7,8-tetrahydropterin + triphosphate + acetaldehyde + 2 H(+)</text>
        <dbReference type="Rhea" id="RHEA:27966"/>
        <dbReference type="ChEBI" id="CHEBI:15343"/>
        <dbReference type="ChEBI" id="CHEBI:15377"/>
        <dbReference type="ChEBI" id="CHEBI:15378"/>
        <dbReference type="ChEBI" id="CHEBI:18036"/>
        <dbReference type="ChEBI" id="CHEBI:58462"/>
        <dbReference type="ChEBI" id="CHEBI:61032"/>
        <dbReference type="EC" id="4.1.2.50"/>
    </reaction>
</comment>
<evidence type="ECO:0000256" key="2">
    <source>
        <dbReference type="ARBA" id="ARBA00008900"/>
    </source>
</evidence>
<dbReference type="PANTHER" id="PTHR12589:SF7">
    <property type="entry name" value="6-PYRUVOYL TETRAHYDROBIOPTERIN SYNTHASE"/>
    <property type="match status" value="1"/>
</dbReference>
<dbReference type="PANTHER" id="PTHR12589">
    <property type="entry name" value="PYRUVOYL TETRAHYDROBIOPTERIN SYNTHASE"/>
    <property type="match status" value="1"/>
</dbReference>
<dbReference type="EMBL" id="JBHSCN010000003">
    <property type="protein sequence ID" value="MFC4242647.1"/>
    <property type="molecule type" value="Genomic_DNA"/>
</dbReference>
<dbReference type="SUPFAM" id="SSF55620">
    <property type="entry name" value="Tetrahydrobiopterin biosynthesis enzymes-like"/>
    <property type="match status" value="1"/>
</dbReference>
<keyword evidence="6 8" id="KW-0456">Lyase</keyword>
<evidence type="ECO:0000256" key="8">
    <source>
        <dbReference type="PIRNR" id="PIRNR006113"/>
    </source>
</evidence>
<reference evidence="10" key="1">
    <citation type="journal article" date="2019" name="Int. J. Syst. Evol. Microbiol.">
        <title>The Global Catalogue of Microorganisms (GCM) 10K type strain sequencing project: providing services to taxonomists for standard genome sequencing and annotation.</title>
        <authorList>
            <consortium name="The Broad Institute Genomics Platform"/>
            <consortium name="The Broad Institute Genome Sequencing Center for Infectious Disease"/>
            <person name="Wu L."/>
            <person name="Ma J."/>
        </authorList>
    </citation>
    <scope>NUCLEOTIDE SEQUENCE [LARGE SCALE GENOMIC DNA]</scope>
    <source>
        <strain evidence="10">CGMCC 1.10363</strain>
    </source>
</reference>
<keyword evidence="8" id="KW-0671">Queuosine biosynthesis</keyword>
<evidence type="ECO:0000313" key="9">
    <source>
        <dbReference type="EMBL" id="MFC4242647.1"/>
    </source>
</evidence>
<comment type="caution">
    <text evidence="9">The sequence shown here is derived from an EMBL/GenBank/DDBJ whole genome shotgun (WGS) entry which is preliminary data.</text>
</comment>
<dbReference type="Pfam" id="PF01242">
    <property type="entry name" value="PTPS"/>
    <property type="match status" value="1"/>
</dbReference>
<name>A0ABV8Q2H6_9MICO</name>
<keyword evidence="5 8" id="KW-0862">Zinc</keyword>
<proteinExistence type="inferred from homology"/>
<dbReference type="GO" id="GO:0070497">
    <property type="term" value="F:6-carboxytetrahydropterin synthase activity"/>
    <property type="evidence" value="ECO:0007669"/>
    <property type="project" value="UniProtKB-EC"/>
</dbReference>
<accession>A0ABV8Q2H6</accession>
<protein>
    <recommendedName>
        <fullName evidence="3 8">6-carboxy-5,6,7,8-tetrahydropterin synthase</fullName>
        <ecNumber evidence="8">4.-.-.-</ecNumber>
    </recommendedName>
</protein>
<organism evidence="9 10">
    <name type="scientific">Gryllotalpicola reticulitermitis</name>
    <dbReference type="NCBI Taxonomy" id="1184153"/>
    <lineage>
        <taxon>Bacteria</taxon>
        <taxon>Bacillati</taxon>
        <taxon>Actinomycetota</taxon>
        <taxon>Actinomycetes</taxon>
        <taxon>Micrococcales</taxon>
        <taxon>Microbacteriaceae</taxon>
        <taxon>Gryllotalpicola</taxon>
    </lineage>
</organism>
<dbReference type="NCBIfam" id="TIGR03367">
    <property type="entry name" value="queuosine_QueD"/>
    <property type="match status" value="1"/>
</dbReference>
<gene>
    <name evidence="9" type="primary">queD</name>
    <name evidence="9" type="ORF">ACFOYW_04615</name>
</gene>
<comment type="pathway">
    <text evidence="1 8">Purine metabolism; 7-cyano-7-deazaguanine biosynthesis.</text>
</comment>
<evidence type="ECO:0000256" key="4">
    <source>
        <dbReference type="ARBA" id="ARBA00022723"/>
    </source>
</evidence>
<evidence type="ECO:0000256" key="1">
    <source>
        <dbReference type="ARBA" id="ARBA00005061"/>
    </source>
</evidence>
<dbReference type="InterPro" id="IPR038418">
    <property type="entry name" value="6-PTP_synth/QueD_sf"/>
</dbReference>
<evidence type="ECO:0000256" key="6">
    <source>
        <dbReference type="ARBA" id="ARBA00023239"/>
    </source>
</evidence>
<dbReference type="Gene3D" id="3.30.479.10">
    <property type="entry name" value="6-pyruvoyl tetrahydropterin synthase/QueD"/>
    <property type="match status" value="2"/>
</dbReference>
<evidence type="ECO:0000256" key="5">
    <source>
        <dbReference type="ARBA" id="ARBA00022833"/>
    </source>
</evidence>